<comment type="caution">
    <text evidence="1">The sequence shown here is derived from an EMBL/GenBank/DDBJ whole genome shotgun (WGS) entry which is preliminary data.</text>
</comment>
<protein>
    <submittedName>
        <fullName evidence="1">Uncharacterized protein</fullName>
    </submittedName>
</protein>
<evidence type="ECO:0000313" key="1">
    <source>
        <dbReference type="EMBL" id="OIR06001.1"/>
    </source>
</evidence>
<dbReference type="AlphaFoldDB" id="A0A1J5SBV6"/>
<name>A0A1J5SBV6_9ZZZZ</name>
<proteinExistence type="predicted"/>
<gene>
    <name evidence="1" type="ORF">GALL_117980</name>
</gene>
<accession>A0A1J5SBV6</accession>
<organism evidence="1">
    <name type="scientific">mine drainage metagenome</name>
    <dbReference type="NCBI Taxonomy" id="410659"/>
    <lineage>
        <taxon>unclassified sequences</taxon>
        <taxon>metagenomes</taxon>
        <taxon>ecological metagenomes</taxon>
    </lineage>
</organism>
<sequence length="274" mass="30216">MKNILNRIDNLAKVAAMKRHLSSHPDWAEKIGNPEFFDQAVINSGLCESLTKTRTEFVDFFRSSLKSAFTGIDKFAVKAAIGNVVEHARNEASWFRDGDGAENIENGDDIANGIGRIGDLLELSELACDDQSLEVPGSAPEEIYAPFDRQDRNTMLAALRYYQQEGMGNPAVRSDVINEIATDGDTDVSMDDSGIDDLCERINTAQQPRALVVIFGGNADYATDKGVDLEVFDWDNYNAGDRDQRVPAHFADLADLFHNIPLEGQDEVVSDKPV</sequence>
<reference evidence="1" key="1">
    <citation type="submission" date="2016-10" db="EMBL/GenBank/DDBJ databases">
        <title>Sequence of Gallionella enrichment culture.</title>
        <authorList>
            <person name="Poehlein A."/>
            <person name="Muehling M."/>
            <person name="Daniel R."/>
        </authorList>
    </citation>
    <scope>NUCLEOTIDE SEQUENCE</scope>
</reference>
<dbReference type="EMBL" id="MLJW01000046">
    <property type="protein sequence ID" value="OIR06001.1"/>
    <property type="molecule type" value="Genomic_DNA"/>
</dbReference>